<keyword evidence="2" id="KW-1185">Reference proteome</keyword>
<comment type="caution">
    <text evidence="1">The sequence shown here is derived from an EMBL/GenBank/DDBJ whole genome shotgun (WGS) entry which is preliminary data.</text>
</comment>
<evidence type="ECO:0000313" key="1">
    <source>
        <dbReference type="EMBL" id="KAG1820593.1"/>
    </source>
</evidence>
<reference evidence="1" key="1">
    <citation type="journal article" date="2020" name="New Phytol.">
        <title>Comparative genomics reveals dynamic genome evolution in host specialist ectomycorrhizal fungi.</title>
        <authorList>
            <person name="Lofgren L.A."/>
            <person name="Nguyen N.H."/>
            <person name="Vilgalys R."/>
            <person name="Ruytinx J."/>
            <person name="Liao H.L."/>
            <person name="Branco S."/>
            <person name="Kuo A."/>
            <person name="LaButti K."/>
            <person name="Lipzen A."/>
            <person name="Andreopoulos W."/>
            <person name="Pangilinan J."/>
            <person name="Riley R."/>
            <person name="Hundley H."/>
            <person name="Na H."/>
            <person name="Barry K."/>
            <person name="Grigoriev I.V."/>
            <person name="Stajich J.E."/>
            <person name="Kennedy P.G."/>
        </authorList>
    </citation>
    <scope>NUCLEOTIDE SEQUENCE</scope>
    <source>
        <strain evidence="1">MN1</strain>
    </source>
</reference>
<protein>
    <submittedName>
        <fullName evidence="1">Uncharacterized protein</fullName>
    </submittedName>
</protein>
<name>A0A9P7JGC3_9AGAM</name>
<dbReference type="EMBL" id="JABBWG010000008">
    <property type="protein sequence ID" value="KAG1820593.1"/>
    <property type="molecule type" value="Genomic_DNA"/>
</dbReference>
<dbReference type="OrthoDB" id="2690069at2759"/>
<evidence type="ECO:0000313" key="2">
    <source>
        <dbReference type="Proteomes" id="UP000807769"/>
    </source>
</evidence>
<organism evidence="1 2">
    <name type="scientific">Suillus subaureus</name>
    <dbReference type="NCBI Taxonomy" id="48587"/>
    <lineage>
        <taxon>Eukaryota</taxon>
        <taxon>Fungi</taxon>
        <taxon>Dikarya</taxon>
        <taxon>Basidiomycota</taxon>
        <taxon>Agaricomycotina</taxon>
        <taxon>Agaricomycetes</taxon>
        <taxon>Agaricomycetidae</taxon>
        <taxon>Boletales</taxon>
        <taxon>Suillineae</taxon>
        <taxon>Suillaceae</taxon>
        <taxon>Suillus</taxon>
    </lineage>
</organism>
<proteinExistence type="predicted"/>
<dbReference type="GeneID" id="64626660"/>
<dbReference type="AlphaFoldDB" id="A0A9P7JGC3"/>
<dbReference type="RefSeq" id="XP_041195864.1">
    <property type="nucleotide sequence ID" value="XM_041332643.1"/>
</dbReference>
<gene>
    <name evidence="1" type="ORF">BJ212DRAFT_1297955</name>
</gene>
<sequence length="137" mass="15611">MAKAQLEAGPDFAEPMDFGDWVFNDDDEDYNNEVEPGGPLHHQWAHTAWQEQLPALVDNYLAWKHSHLQEDHNNPAPHSIFHVTAVRISEYTPSIAIQQCVDKPANSFLLHIGFLGCSLLQPTIAIWLECLELYHQI</sequence>
<dbReference type="Proteomes" id="UP000807769">
    <property type="component" value="Unassembled WGS sequence"/>
</dbReference>
<accession>A0A9P7JGC3</accession>